<dbReference type="EMBL" id="JACVHF010000021">
    <property type="protein sequence ID" value="MBC9785944.1"/>
    <property type="molecule type" value="Genomic_DNA"/>
</dbReference>
<sequence>MKNEFDRYKAQIIELLLTSRKTDPWSSERIATHLKIPNVDENMIKRLTRYIRNLIKFADSDSSLSVISNDGKGYFLPIHKDEFRKQANKRRNISKGFFRSAKHYEKHEKKAISSPQLELFADEGAK</sequence>
<comment type="caution">
    <text evidence="1">The sequence shown here is derived from an EMBL/GenBank/DDBJ whole genome shotgun (WGS) entry which is preliminary data.</text>
</comment>
<organism evidence="1 2">
    <name type="scientific">Heliobacterium chlorum</name>
    <dbReference type="NCBI Taxonomy" id="2698"/>
    <lineage>
        <taxon>Bacteria</taxon>
        <taxon>Bacillati</taxon>
        <taxon>Bacillota</taxon>
        <taxon>Clostridia</taxon>
        <taxon>Eubacteriales</taxon>
        <taxon>Heliobacteriaceae</taxon>
        <taxon>Heliobacterium</taxon>
    </lineage>
</organism>
<evidence type="ECO:0000313" key="1">
    <source>
        <dbReference type="EMBL" id="MBC9785944.1"/>
    </source>
</evidence>
<proteinExistence type="predicted"/>
<dbReference type="Proteomes" id="UP000617402">
    <property type="component" value="Unassembled WGS sequence"/>
</dbReference>
<accession>A0ABR7T573</accession>
<protein>
    <submittedName>
        <fullName evidence="1">Uncharacterized protein</fullName>
    </submittedName>
</protein>
<name>A0ABR7T573_HELCL</name>
<gene>
    <name evidence="1" type="ORF">H1S01_15775</name>
</gene>
<evidence type="ECO:0000313" key="2">
    <source>
        <dbReference type="Proteomes" id="UP000617402"/>
    </source>
</evidence>
<dbReference type="RefSeq" id="WP_188041374.1">
    <property type="nucleotide sequence ID" value="NZ_JACVHF010000021.1"/>
</dbReference>
<keyword evidence="2" id="KW-1185">Reference proteome</keyword>
<reference evidence="1 2" key="1">
    <citation type="submission" date="2020-07" db="EMBL/GenBank/DDBJ databases">
        <title>Draft whole-genome sequence of Heliobacterium chlorum DSM 3682, type strain.</title>
        <authorList>
            <person name="Kyndt J.A."/>
            <person name="Meyer T.E."/>
            <person name="Imhoff J.F."/>
        </authorList>
    </citation>
    <scope>NUCLEOTIDE SEQUENCE [LARGE SCALE GENOMIC DNA]</scope>
    <source>
        <strain evidence="1 2">DSM 3682</strain>
    </source>
</reference>